<dbReference type="AlphaFoldDB" id="A0A402CBZ3"/>
<evidence type="ECO:0000256" key="2">
    <source>
        <dbReference type="SAM" id="Phobius"/>
    </source>
</evidence>
<organism evidence="3 4">
    <name type="scientific">Rhodococcus wratislaviensis</name>
    <name type="common">Tsukamurella wratislaviensis</name>
    <dbReference type="NCBI Taxonomy" id="44752"/>
    <lineage>
        <taxon>Bacteria</taxon>
        <taxon>Bacillati</taxon>
        <taxon>Actinomycetota</taxon>
        <taxon>Actinomycetes</taxon>
        <taxon>Mycobacteriales</taxon>
        <taxon>Nocardiaceae</taxon>
        <taxon>Rhodococcus</taxon>
    </lineage>
</organism>
<protein>
    <recommendedName>
        <fullName evidence="5">Transmembrane protein</fullName>
    </recommendedName>
</protein>
<comment type="caution">
    <text evidence="3">The sequence shown here is derived from an EMBL/GenBank/DDBJ whole genome shotgun (WGS) entry which is preliminary data.</text>
</comment>
<dbReference type="OrthoDB" id="4482438at2"/>
<dbReference type="InterPro" id="IPR039708">
    <property type="entry name" value="MT1774/Rv1733c-like"/>
</dbReference>
<evidence type="ECO:0000256" key="1">
    <source>
        <dbReference type="SAM" id="MobiDB-lite"/>
    </source>
</evidence>
<reference evidence="3 4" key="1">
    <citation type="submission" date="2018-11" db="EMBL/GenBank/DDBJ databases">
        <title>Microbial catabolism of amino acid.</title>
        <authorList>
            <person name="Hibi M."/>
            <person name="Ogawa J."/>
        </authorList>
    </citation>
    <scope>NUCLEOTIDE SEQUENCE [LARGE SCALE GENOMIC DNA]</scope>
    <source>
        <strain evidence="3 4">C31-06</strain>
    </source>
</reference>
<keyword evidence="4" id="KW-1185">Reference proteome</keyword>
<accession>A0A402CBZ3</accession>
<feature type="transmembrane region" description="Helical" evidence="2">
    <location>
        <begin position="36"/>
        <end position="56"/>
    </location>
</feature>
<keyword evidence="2" id="KW-0812">Transmembrane</keyword>
<evidence type="ECO:0000313" key="3">
    <source>
        <dbReference type="EMBL" id="GCE41007.1"/>
    </source>
</evidence>
<dbReference type="PANTHER" id="PTHR42305">
    <property type="entry name" value="MEMBRANE PROTEIN RV1733C-RELATED"/>
    <property type="match status" value="1"/>
</dbReference>
<dbReference type="Proteomes" id="UP000287519">
    <property type="component" value="Unassembled WGS sequence"/>
</dbReference>
<gene>
    <name evidence="3" type="ORF">Rhow_004650</name>
</gene>
<keyword evidence="2" id="KW-0472">Membrane</keyword>
<proteinExistence type="predicted"/>
<evidence type="ECO:0000313" key="4">
    <source>
        <dbReference type="Proteomes" id="UP000287519"/>
    </source>
</evidence>
<sequence length="201" mass="21713">MRRPEESAPVPTPTRWWRLSPWSRNHLMRPSDRAEAAIILITAVLILLAIPFAAAFGTATHARLEQQTRALRADQQQVPAVLLEDTHPAPDTPEDALRPAGSEDSARARWTTPHGEHTAVVPTDAPAKAGQTITISIGADGNLTGPIPSGGQNTALAATAATGVWALSAGALLIPTALTRTLLRRKRLRQWAYERNRLDNP</sequence>
<evidence type="ECO:0008006" key="5">
    <source>
        <dbReference type="Google" id="ProtNLM"/>
    </source>
</evidence>
<name>A0A402CBZ3_RHOWR</name>
<dbReference type="EMBL" id="BHYM01000039">
    <property type="protein sequence ID" value="GCE41007.1"/>
    <property type="molecule type" value="Genomic_DNA"/>
</dbReference>
<dbReference type="RefSeq" id="WP_124393169.1">
    <property type="nucleotide sequence ID" value="NZ_BHYM01000039.1"/>
</dbReference>
<dbReference type="PANTHER" id="PTHR42305:SF1">
    <property type="entry name" value="MEMBRANE PROTEIN RV1733C-RELATED"/>
    <property type="match status" value="1"/>
</dbReference>
<feature type="transmembrane region" description="Helical" evidence="2">
    <location>
        <begin position="155"/>
        <end position="178"/>
    </location>
</feature>
<feature type="region of interest" description="Disordered" evidence="1">
    <location>
        <begin position="85"/>
        <end position="113"/>
    </location>
</feature>
<keyword evidence="2" id="KW-1133">Transmembrane helix</keyword>